<dbReference type="Pfam" id="PF24181">
    <property type="entry name" value="TPR_TTI1_C"/>
    <property type="match status" value="1"/>
</dbReference>
<feature type="compositionally biased region" description="Basic and acidic residues" evidence="1">
    <location>
        <begin position="425"/>
        <end position="436"/>
    </location>
</feature>
<dbReference type="GeneID" id="14918230"/>
<dbReference type="VEuPathDB" id="AmoebaDB:ACA1_061840"/>
<dbReference type="InterPro" id="IPR011989">
    <property type="entry name" value="ARM-like"/>
</dbReference>
<feature type="domain" description="TTI1 C-terminal TPR" evidence="2">
    <location>
        <begin position="442"/>
        <end position="706"/>
    </location>
</feature>
<dbReference type="Gene3D" id="1.25.10.10">
    <property type="entry name" value="Leucine-rich Repeat Variant"/>
    <property type="match status" value="1"/>
</dbReference>
<evidence type="ECO:0000256" key="1">
    <source>
        <dbReference type="SAM" id="MobiDB-lite"/>
    </source>
</evidence>
<dbReference type="RefSeq" id="XP_004339455.1">
    <property type="nucleotide sequence ID" value="XM_004339407.1"/>
</dbReference>
<gene>
    <name evidence="3" type="ORF">ACA1_061840</name>
</gene>
<dbReference type="InterPro" id="IPR052587">
    <property type="entry name" value="TELO2-interacting_protein_1"/>
</dbReference>
<sequence length="780" mass="87906">HRRVRKSLARCAGRLLLNCRITLDSCANFFLSTLVFLAKDDFNEVSTTAQEEIKMINQTQGDRVYAYLSDSMHEGLLAALPRHMRDADESAKLAAIRLLFNHMYLLEDKLSPLLASSSFLGRLSIALLQILGSGEAEEGVTNLYPKRTFRYFRSEAVENVMKMICLYLGRYGDLHSLLDHFFQVVHDPRNKPFRSQAFYIINNLLLGAVGVGVPSAGVRSTTGHVDITQEVELVLEEYLDESLWRFVPFNEAFVNVLNENAISMSLLLEGIGNCAQVMGRSFDQHLMTVLHPLLEKLGDANGLVSRSAYATLQRICHYCTRVLRAILEYGILKAAAPTAPERRVPLEEGDSQSIDDIVWLLDDTIQSVFNGLDEHNVEYTLTFCRILEAIVGVLARKYEREGWSTTLVADADPLTSLLRDETKELAPEQNVAREESVDAPTASQDIEQGEQKSEAEKMADIAKYFSDYHEKKQKEKEHNHDDDGEEEANDNSIEDGAEEDDPLRSKSRQKELDTVVRMLERCQHFVSSRQREVRLSILEIITRSMTVLSADRKRLLPAVHLIWRPLTTKFAERDRVQAIKSWEVVTAGIALHAGDFVFHRVREDLWPALRDRVIPVDYAALRQEMRSLGSFSPASSLVLRSQLALLRTLADLCRYVFARMPSFGSSDSGQALAADMFGAIYVYLDDTLPAALRDEAVELTRRLALLSPRVRAQLERMSREVADFYTTSLPYPYPPLEQAATSGDAKAKPAAGDAMIPRVKPLDIKQSLSAITTWLRHRGL</sequence>
<dbReference type="STRING" id="1257118.L8GWW8"/>
<dbReference type="KEGG" id="acan:ACA1_061840"/>
<accession>L8GWW8</accession>
<dbReference type="AlphaFoldDB" id="L8GWW8"/>
<evidence type="ECO:0000313" key="4">
    <source>
        <dbReference type="Proteomes" id="UP000011083"/>
    </source>
</evidence>
<dbReference type="PANTHER" id="PTHR18460">
    <property type="entry name" value="TEL2 INTERACTING PROTEIN 1 TTI1 FAMILY MEMBER"/>
    <property type="match status" value="1"/>
</dbReference>
<dbReference type="EMBL" id="KB007974">
    <property type="protein sequence ID" value="ELR17442.1"/>
    <property type="molecule type" value="Genomic_DNA"/>
</dbReference>
<keyword evidence="4" id="KW-1185">Reference proteome</keyword>
<proteinExistence type="predicted"/>
<feature type="region of interest" description="Disordered" evidence="1">
    <location>
        <begin position="471"/>
        <end position="509"/>
    </location>
</feature>
<dbReference type="OrthoDB" id="49511at2759"/>
<dbReference type="GO" id="GO:0005737">
    <property type="term" value="C:cytoplasm"/>
    <property type="evidence" value="ECO:0007669"/>
    <property type="project" value="TreeGrafter"/>
</dbReference>
<dbReference type="SUPFAM" id="SSF48371">
    <property type="entry name" value="ARM repeat"/>
    <property type="match status" value="1"/>
</dbReference>
<organism evidence="3 4">
    <name type="scientific">Acanthamoeba castellanii (strain ATCC 30010 / Neff)</name>
    <dbReference type="NCBI Taxonomy" id="1257118"/>
    <lineage>
        <taxon>Eukaryota</taxon>
        <taxon>Amoebozoa</taxon>
        <taxon>Discosea</taxon>
        <taxon>Longamoebia</taxon>
        <taxon>Centramoebida</taxon>
        <taxon>Acanthamoebidae</taxon>
        <taxon>Acanthamoeba</taxon>
    </lineage>
</organism>
<evidence type="ECO:0000259" key="2">
    <source>
        <dbReference type="Pfam" id="PF24181"/>
    </source>
</evidence>
<evidence type="ECO:0000313" key="3">
    <source>
        <dbReference type="EMBL" id="ELR17442.1"/>
    </source>
</evidence>
<reference evidence="3 4" key="1">
    <citation type="journal article" date="2013" name="Genome Biol.">
        <title>Genome of Acanthamoeba castellanii highlights extensive lateral gene transfer and early evolution of tyrosine kinase signaling.</title>
        <authorList>
            <person name="Clarke M."/>
            <person name="Lohan A.J."/>
            <person name="Liu B."/>
            <person name="Lagkouvardos I."/>
            <person name="Roy S."/>
            <person name="Zafar N."/>
            <person name="Bertelli C."/>
            <person name="Schilde C."/>
            <person name="Kianianmomeni A."/>
            <person name="Burglin T.R."/>
            <person name="Frech C."/>
            <person name="Turcotte B."/>
            <person name="Kopec K.O."/>
            <person name="Synnott J.M."/>
            <person name="Choo C."/>
            <person name="Paponov I."/>
            <person name="Finkler A."/>
            <person name="Soon Heng Tan C."/>
            <person name="Hutchins A.P."/>
            <person name="Weinmeier T."/>
            <person name="Rattei T."/>
            <person name="Chu J.S."/>
            <person name="Gimenez G."/>
            <person name="Irimia M."/>
            <person name="Rigden D.J."/>
            <person name="Fitzpatrick D.A."/>
            <person name="Lorenzo-Morales J."/>
            <person name="Bateman A."/>
            <person name="Chiu C.H."/>
            <person name="Tang P."/>
            <person name="Hegemann P."/>
            <person name="Fromm H."/>
            <person name="Raoult D."/>
            <person name="Greub G."/>
            <person name="Miranda-Saavedra D."/>
            <person name="Chen N."/>
            <person name="Nash P."/>
            <person name="Ginger M.L."/>
            <person name="Horn M."/>
            <person name="Schaap P."/>
            <person name="Caler L."/>
            <person name="Loftus B."/>
        </authorList>
    </citation>
    <scope>NUCLEOTIDE SEQUENCE [LARGE SCALE GENOMIC DNA]</scope>
    <source>
        <strain evidence="3 4">Neff</strain>
    </source>
</reference>
<dbReference type="InterPro" id="IPR057567">
    <property type="entry name" value="TPR_TTI1_C"/>
</dbReference>
<dbReference type="InterPro" id="IPR016024">
    <property type="entry name" value="ARM-type_fold"/>
</dbReference>
<dbReference type="Proteomes" id="UP000011083">
    <property type="component" value="Unassembled WGS sequence"/>
</dbReference>
<feature type="region of interest" description="Disordered" evidence="1">
    <location>
        <begin position="425"/>
        <end position="456"/>
    </location>
</feature>
<name>L8GWW8_ACACF</name>
<feature type="compositionally biased region" description="Acidic residues" evidence="1">
    <location>
        <begin position="482"/>
        <end position="501"/>
    </location>
</feature>
<feature type="compositionally biased region" description="Basic and acidic residues" evidence="1">
    <location>
        <begin position="471"/>
        <end position="481"/>
    </location>
</feature>
<protein>
    <recommendedName>
        <fullName evidence="2">TTI1 C-terminal TPR domain-containing protein</fullName>
    </recommendedName>
</protein>
<dbReference type="PANTHER" id="PTHR18460:SF3">
    <property type="entry name" value="TELO2-INTERACTING PROTEIN 1 HOMOLOG"/>
    <property type="match status" value="1"/>
</dbReference>
<dbReference type="Pfam" id="PF24176">
    <property type="entry name" value="TPR_TTI1_2nd"/>
    <property type="match status" value="1"/>
</dbReference>
<feature type="non-terminal residue" evidence="3">
    <location>
        <position position="780"/>
    </location>
</feature>